<organism evidence="15 16">
    <name type="scientific">Geotoga petraea</name>
    <dbReference type="NCBI Taxonomy" id="28234"/>
    <lineage>
        <taxon>Bacteria</taxon>
        <taxon>Thermotogati</taxon>
        <taxon>Thermotogota</taxon>
        <taxon>Thermotogae</taxon>
        <taxon>Petrotogales</taxon>
        <taxon>Petrotogaceae</taxon>
        <taxon>Geotoga</taxon>
    </lineage>
</organism>
<dbReference type="GO" id="GO:0005524">
    <property type="term" value="F:ATP binding"/>
    <property type="evidence" value="ECO:0007669"/>
    <property type="project" value="UniProtKB-KW"/>
</dbReference>
<dbReference type="InterPro" id="IPR021130">
    <property type="entry name" value="PRib-ATP_PPHydrolase-like"/>
</dbReference>
<proteinExistence type="inferred from homology"/>
<gene>
    <name evidence="13" type="primary">hisI</name>
    <name evidence="13" type="synonym">hisIE</name>
    <name evidence="15" type="ORF">SAMN04488588_1743</name>
</gene>
<evidence type="ECO:0000256" key="8">
    <source>
        <dbReference type="ARBA" id="ARBA00022741"/>
    </source>
</evidence>
<evidence type="ECO:0000256" key="12">
    <source>
        <dbReference type="ARBA" id="ARBA00023268"/>
    </source>
</evidence>
<dbReference type="NCBIfam" id="NF000768">
    <property type="entry name" value="PRK00051.1"/>
    <property type="match status" value="1"/>
</dbReference>
<dbReference type="PANTHER" id="PTHR42945:SF1">
    <property type="entry name" value="HISTIDINE BIOSYNTHESIS BIFUNCTIONAL PROTEIN HIS7"/>
    <property type="match status" value="1"/>
</dbReference>
<keyword evidence="12 13" id="KW-0511">Multifunctional enzyme</keyword>
<keyword evidence="9 13" id="KW-0378">Hydrolase</keyword>
<dbReference type="HAMAP" id="MF_01019">
    <property type="entry name" value="HisIE"/>
    <property type="match status" value="1"/>
</dbReference>
<dbReference type="EC" id="3.6.1.31" evidence="13"/>
<dbReference type="STRING" id="28234.SAMN04488588_1743"/>
<keyword evidence="16" id="KW-1185">Reference proteome</keyword>
<evidence type="ECO:0000259" key="14">
    <source>
        <dbReference type="Pfam" id="PF01502"/>
    </source>
</evidence>
<dbReference type="RefSeq" id="WP_091404893.1">
    <property type="nucleotide sequence ID" value="NZ_FMYV01000007.1"/>
</dbReference>
<dbReference type="EMBL" id="FMYV01000007">
    <property type="protein sequence ID" value="SDC75868.1"/>
    <property type="molecule type" value="Genomic_DNA"/>
</dbReference>
<dbReference type="NCBIfam" id="NF002747">
    <property type="entry name" value="PRK02759.1"/>
    <property type="match status" value="1"/>
</dbReference>
<comment type="similarity">
    <text evidence="6 13">In the N-terminal section; belongs to the PRA-CH family.</text>
</comment>
<comment type="subcellular location">
    <subcellularLocation>
        <location evidence="13">Cytoplasm</location>
    </subcellularLocation>
</comment>
<dbReference type="UniPathway" id="UPA00031">
    <property type="reaction ID" value="UER00007"/>
</dbReference>
<dbReference type="HAMAP" id="MF_01020">
    <property type="entry name" value="HisE"/>
    <property type="match status" value="1"/>
</dbReference>
<dbReference type="EC" id="3.5.4.19" evidence="13"/>
<evidence type="ECO:0000256" key="2">
    <source>
        <dbReference type="ARBA" id="ARBA00001460"/>
    </source>
</evidence>
<dbReference type="FunFam" id="3.10.20.810:FF:000001">
    <property type="entry name" value="Histidine biosynthesis bifunctional protein HisIE"/>
    <property type="match status" value="1"/>
</dbReference>
<dbReference type="CDD" id="cd11534">
    <property type="entry name" value="NTP-PPase_HisIE_like"/>
    <property type="match status" value="1"/>
</dbReference>
<protein>
    <recommendedName>
        <fullName evidence="13">Histidine biosynthesis bifunctional protein HisIE</fullName>
    </recommendedName>
    <domain>
        <recommendedName>
            <fullName evidence="13">Phosphoribosyl-AMP cyclohydrolase</fullName>
            <shortName evidence="13">PRA-CH</shortName>
            <ecNumber evidence="13">3.5.4.19</ecNumber>
        </recommendedName>
    </domain>
    <domain>
        <recommendedName>
            <fullName evidence="13">Phosphoribosyl-ATP pyrophosphatase</fullName>
            <shortName evidence="13">PRA-PH</shortName>
            <ecNumber evidence="13">3.6.1.31</ecNumber>
        </recommendedName>
    </domain>
</protein>
<name>A0A1G6P794_9BACT</name>
<evidence type="ECO:0000256" key="7">
    <source>
        <dbReference type="ARBA" id="ARBA00022605"/>
    </source>
</evidence>
<dbReference type="GO" id="GO:0000105">
    <property type="term" value="P:L-histidine biosynthetic process"/>
    <property type="evidence" value="ECO:0007669"/>
    <property type="project" value="UniProtKB-UniRule"/>
</dbReference>
<evidence type="ECO:0000256" key="10">
    <source>
        <dbReference type="ARBA" id="ARBA00022840"/>
    </source>
</evidence>
<dbReference type="AlphaFoldDB" id="A0A1G6P794"/>
<comment type="catalytic activity">
    <reaction evidence="1 13">
        <text>1-(5-phospho-beta-D-ribosyl)-5'-AMP + H2O = 1-(5-phospho-beta-D-ribosyl)-5-[(5-phospho-beta-D-ribosylamino)methylideneamino]imidazole-4-carboxamide</text>
        <dbReference type="Rhea" id="RHEA:20049"/>
        <dbReference type="ChEBI" id="CHEBI:15377"/>
        <dbReference type="ChEBI" id="CHEBI:58435"/>
        <dbReference type="ChEBI" id="CHEBI:59457"/>
        <dbReference type="EC" id="3.5.4.19"/>
    </reaction>
</comment>
<dbReference type="NCBIfam" id="TIGR03188">
    <property type="entry name" value="histidine_hisI"/>
    <property type="match status" value="1"/>
</dbReference>
<dbReference type="Pfam" id="PF01503">
    <property type="entry name" value="PRA-PH"/>
    <property type="match status" value="1"/>
</dbReference>
<evidence type="ECO:0000256" key="13">
    <source>
        <dbReference type="HAMAP-Rule" id="MF_01019"/>
    </source>
</evidence>
<evidence type="ECO:0000256" key="3">
    <source>
        <dbReference type="ARBA" id="ARBA00005169"/>
    </source>
</evidence>
<dbReference type="InterPro" id="IPR002496">
    <property type="entry name" value="PRib_AMP_CycHydrolase_dom"/>
</dbReference>
<keyword evidence="7 13" id="KW-0028">Amino-acid biosynthesis</keyword>
<comment type="pathway">
    <text evidence="4 13">Amino-acid biosynthesis; L-histidine biosynthesis; L-histidine from 5-phospho-alpha-D-ribose 1-diphosphate: step 2/9.</text>
</comment>
<comment type="similarity">
    <text evidence="5 13">In the C-terminal section; belongs to the PRA-PH family.</text>
</comment>
<dbReference type="GO" id="GO:0004635">
    <property type="term" value="F:phosphoribosyl-AMP cyclohydrolase activity"/>
    <property type="evidence" value="ECO:0007669"/>
    <property type="project" value="UniProtKB-UniRule"/>
</dbReference>
<dbReference type="GO" id="GO:0004636">
    <property type="term" value="F:phosphoribosyl-ATP diphosphatase activity"/>
    <property type="evidence" value="ECO:0007669"/>
    <property type="project" value="UniProtKB-UniRule"/>
</dbReference>
<keyword evidence="8 13" id="KW-0547">Nucleotide-binding</keyword>
<dbReference type="InterPro" id="IPR008179">
    <property type="entry name" value="HisE"/>
</dbReference>
<dbReference type="SUPFAM" id="SSF141734">
    <property type="entry name" value="HisI-like"/>
    <property type="match status" value="1"/>
</dbReference>
<accession>A0A1G6P794</accession>
<keyword evidence="10 13" id="KW-0067">ATP-binding</keyword>
<evidence type="ECO:0000256" key="4">
    <source>
        <dbReference type="ARBA" id="ARBA00005204"/>
    </source>
</evidence>
<dbReference type="InterPro" id="IPR038019">
    <property type="entry name" value="PRib_AMP_CycHydrolase_sf"/>
</dbReference>
<dbReference type="Pfam" id="PF01502">
    <property type="entry name" value="PRA-CH"/>
    <property type="match status" value="1"/>
</dbReference>
<comment type="catalytic activity">
    <reaction evidence="2 13">
        <text>1-(5-phospho-beta-D-ribosyl)-ATP + H2O = 1-(5-phospho-beta-D-ribosyl)-5'-AMP + diphosphate + H(+)</text>
        <dbReference type="Rhea" id="RHEA:22828"/>
        <dbReference type="ChEBI" id="CHEBI:15377"/>
        <dbReference type="ChEBI" id="CHEBI:15378"/>
        <dbReference type="ChEBI" id="CHEBI:33019"/>
        <dbReference type="ChEBI" id="CHEBI:59457"/>
        <dbReference type="ChEBI" id="CHEBI:73183"/>
        <dbReference type="EC" id="3.6.1.31"/>
    </reaction>
</comment>
<comment type="pathway">
    <text evidence="3 13">Amino-acid biosynthesis; L-histidine biosynthesis; L-histidine from 5-phospho-alpha-D-ribose 1-diphosphate: step 3/9.</text>
</comment>
<dbReference type="PANTHER" id="PTHR42945">
    <property type="entry name" value="HISTIDINE BIOSYNTHESIS BIFUNCTIONAL PROTEIN"/>
    <property type="match status" value="1"/>
</dbReference>
<dbReference type="InterPro" id="IPR023019">
    <property type="entry name" value="His_synth_HisIE"/>
</dbReference>
<evidence type="ECO:0000256" key="11">
    <source>
        <dbReference type="ARBA" id="ARBA00023102"/>
    </source>
</evidence>
<evidence type="ECO:0000256" key="1">
    <source>
        <dbReference type="ARBA" id="ARBA00000024"/>
    </source>
</evidence>
<reference evidence="15 16" key="1">
    <citation type="submission" date="2016-10" db="EMBL/GenBank/DDBJ databases">
        <authorList>
            <person name="de Groot N.N."/>
        </authorList>
    </citation>
    <scope>NUCLEOTIDE SEQUENCE [LARGE SCALE GENOMIC DNA]</scope>
    <source>
        <strain evidence="15 16">WG14</strain>
    </source>
</reference>
<feature type="region of interest" description="Phosphoribosyl-AMP cyclohydrolase" evidence="13">
    <location>
        <begin position="1"/>
        <end position="124"/>
    </location>
</feature>
<evidence type="ECO:0000313" key="15">
    <source>
        <dbReference type="EMBL" id="SDC75868.1"/>
    </source>
</evidence>
<dbReference type="Gene3D" id="3.10.20.810">
    <property type="entry name" value="Phosphoribosyl-AMP cyclohydrolase"/>
    <property type="match status" value="1"/>
</dbReference>
<evidence type="ECO:0000256" key="6">
    <source>
        <dbReference type="ARBA" id="ARBA00008299"/>
    </source>
</evidence>
<dbReference type="Proteomes" id="UP000199322">
    <property type="component" value="Unassembled WGS sequence"/>
</dbReference>
<feature type="domain" description="Phosphoribosyl-AMP cyclohydrolase" evidence="14">
    <location>
        <begin position="34"/>
        <end position="105"/>
    </location>
</feature>
<evidence type="ECO:0000256" key="5">
    <source>
        <dbReference type="ARBA" id="ARBA00007731"/>
    </source>
</evidence>
<dbReference type="Gene3D" id="1.10.287.1080">
    <property type="entry name" value="MazG-like"/>
    <property type="match status" value="1"/>
</dbReference>
<evidence type="ECO:0000256" key="9">
    <source>
        <dbReference type="ARBA" id="ARBA00022801"/>
    </source>
</evidence>
<dbReference type="GO" id="GO:0005737">
    <property type="term" value="C:cytoplasm"/>
    <property type="evidence" value="ECO:0007669"/>
    <property type="project" value="UniProtKB-SubCell"/>
</dbReference>
<evidence type="ECO:0000313" key="16">
    <source>
        <dbReference type="Proteomes" id="UP000199322"/>
    </source>
</evidence>
<keyword evidence="11 13" id="KW-0368">Histidine biosynthesis</keyword>
<sequence length="210" mass="24561">MILSNDLLNKIDWEKGNGLVPIVVQDEEKEVLTLGYMNKEALERTLKSRNLFYYSRTKNRIRMKGEISGNFQFLKDIRLDCDNDALLLTVEQIGPACHLGTKSCFSEKVELPKEEDRIDYSYSILQELENVIKSRKENPDEKSYTSFLFKEGKEKIFKKFGEEAVEVLVAENRERRIYETADMIYHLLVVLSYEGISFSEILKELKGRRK</sequence>
<feature type="region of interest" description="Phosphoribosyl-ATP pyrophosphohydrolase" evidence="13">
    <location>
        <begin position="125"/>
        <end position="210"/>
    </location>
</feature>
<keyword evidence="13" id="KW-0963">Cytoplasm</keyword>
<dbReference type="SUPFAM" id="SSF101386">
    <property type="entry name" value="all-alpha NTP pyrophosphatases"/>
    <property type="match status" value="1"/>
</dbReference>